<dbReference type="GO" id="GO:0003723">
    <property type="term" value="F:RNA binding"/>
    <property type="evidence" value="ECO:0007669"/>
    <property type="project" value="UniProtKB-KW"/>
</dbReference>
<comment type="caution">
    <text evidence="11">The sequence shown here is derived from an EMBL/GenBank/DDBJ whole genome shotgun (WGS) entry which is preliminary data.</text>
</comment>
<evidence type="ECO:0000256" key="4">
    <source>
        <dbReference type="ARBA" id="ARBA00022552"/>
    </source>
</evidence>
<keyword evidence="5 8" id="KW-0694">RNA-binding</keyword>
<comment type="function">
    <text evidence="2">Responsible for synthesis of pseudouridine from uracil at positions 955, 2504 and 2580 in 23S ribosomal RNA.</text>
</comment>
<evidence type="ECO:0000313" key="14">
    <source>
        <dbReference type="Proteomes" id="UP001177341"/>
    </source>
</evidence>
<evidence type="ECO:0000259" key="10">
    <source>
        <dbReference type="SMART" id="SM00363"/>
    </source>
</evidence>
<dbReference type="RefSeq" id="WP_075172032.1">
    <property type="nucleotide sequence ID" value="NZ_CAXHZV010000009.1"/>
</dbReference>
<dbReference type="InterPro" id="IPR002942">
    <property type="entry name" value="S4_RNA-bd"/>
</dbReference>
<evidence type="ECO:0000313" key="11">
    <source>
        <dbReference type="EMBL" id="MDO6454039.1"/>
    </source>
</evidence>
<dbReference type="PANTHER" id="PTHR21600:SF92">
    <property type="entry name" value="RIBOSOMAL LARGE SUBUNIT PSEUDOURIDINE SYNTHASE C"/>
    <property type="match status" value="1"/>
</dbReference>
<proteinExistence type="inferred from homology"/>
<dbReference type="PROSITE" id="PS01129">
    <property type="entry name" value="PSI_RLU"/>
    <property type="match status" value="1"/>
</dbReference>
<dbReference type="InterPro" id="IPR050188">
    <property type="entry name" value="RluA_PseudoU_synthase"/>
</dbReference>
<dbReference type="InterPro" id="IPR036986">
    <property type="entry name" value="S4_RNA-bd_sf"/>
</dbReference>
<dbReference type="SUPFAM" id="SSF55174">
    <property type="entry name" value="Alpha-L RNA-binding motif"/>
    <property type="match status" value="1"/>
</dbReference>
<evidence type="ECO:0000313" key="12">
    <source>
        <dbReference type="EMBL" id="MDP2523746.1"/>
    </source>
</evidence>
<keyword evidence="4" id="KW-0698">rRNA processing</keyword>
<dbReference type="GO" id="GO:0160141">
    <property type="term" value="F:23S rRNA pseudouridine(955/2504/2580) synthase activity"/>
    <property type="evidence" value="ECO:0007669"/>
    <property type="project" value="UniProtKB-EC"/>
</dbReference>
<dbReference type="EC" id="5.4.99.-" evidence="9"/>
<protein>
    <recommendedName>
        <fullName evidence="9">Pseudouridine synthase</fullName>
        <ecNumber evidence="9">5.4.99.-</ecNumber>
    </recommendedName>
</protein>
<dbReference type="NCBIfam" id="NF008249">
    <property type="entry name" value="PRK11025.1"/>
    <property type="match status" value="1"/>
</dbReference>
<dbReference type="InterPro" id="IPR006145">
    <property type="entry name" value="PsdUridine_synth_RsuA/RluA"/>
</dbReference>
<evidence type="ECO:0000313" key="13">
    <source>
        <dbReference type="Proteomes" id="UP001169862"/>
    </source>
</evidence>
<reference evidence="11" key="1">
    <citation type="submission" date="2023-07" db="EMBL/GenBank/DDBJ databases">
        <title>Genome content predicts the carbon catabolic preferences of heterotrophic bacteria.</title>
        <authorList>
            <person name="Gralka M."/>
        </authorList>
    </citation>
    <scope>NUCLEOTIDE SEQUENCE</scope>
    <source>
        <strain evidence="12">5G01</strain>
        <strain evidence="11">I2M16</strain>
    </source>
</reference>
<dbReference type="GeneID" id="89456088"/>
<dbReference type="Proteomes" id="UP001177341">
    <property type="component" value="Unassembled WGS sequence"/>
</dbReference>
<dbReference type="InterPro" id="IPR006224">
    <property type="entry name" value="PsdUridine_synth_RluA-like_CS"/>
</dbReference>
<dbReference type="NCBIfam" id="TIGR00005">
    <property type="entry name" value="rluA_subfam"/>
    <property type="match status" value="1"/>
</dbReference>
<dbReference type="Gene3D" id="3.30.2350.10">
    <property type="entry name" value="Pseudouridine synthase"/>
    <property type="match status" value="1"/>
</dbReference>
<comment type="catalytic activity">
    <reaction evidence="1">
        <text>uridine(955/2504/2580) in 23S rRNA = pseudouridine(955/2504/2580) in 23S rRNA</text>
        <dbReference type="Rhea" id="RHEA:42528"/>
        <dbReference type="Rhea" id="RHEA-COMP:10099"/>
        <dbReference type="Rhea" id="RHEA-COMP:10100"/>
        <dbReference type="ChEBI" id="CHEBI:65314"/>
        <dbReference type="ChEBI" id="CHEBI:65315"/>
        <dbReference type="EC" id="5.4.99.24"/>
    </reaction>
</comment>
<dbReference type="GO" id="GO:0000455">
    <property type="term" value="P:enzyme-directed rRNA pseudouridine synthesis"/>
    <property type="evidence" value="ECO:0007669"/>
    <property type="project" value="TreeGrafter"/>
</dbReference>
<dbReference type="AlphaFoldDB" id="A0AAW7XL75"/>
<feature type="domain" description="RNA-binding S4" evidence="10">
    <location>
        <begin position="24"/>
        <end position="86"/>
    </location>
</feature>
<gene>
    <name evidence="11" type="primary">rluC</name>
    <name evidence="11" type="ORF">Q4490_10725</name>
    <name evidence="12" type="ORF">Q8W30_14320</name>
</gene>
<dbReference type="SUPFAM" id="SSF55120">
    <property type="entry name" value="Pseudouridine synthase"/>
    <property type="match status" value="1"/>
</dbReference>
<dbReference type="Gene3D" id="3.10.290.10">
    <property type="entry name" value="RNA-binding S4 domain"/>
    <property type="match status" value="1"/>
</dbReference>
<comment type="catalytic activity">
    <reaction evidence="9">
        <text>a uridine in RNA = a pseudouridine in RNA</text>
        <dbReference type="Rhea" id="RHEA:48348"/>
        <dbReference type="Rhea" id="RHEA-COMP:12068"/>
        <dbReference type="Rhea" id="RHEA-COMP:12069"/>
        <dbReference type="ChEBI" id="CHEBI:65314"/>
        <dbReference type="ChEBI" id="CHEBI:65315"/>
    </reaction>
</comment>
<dbReference type="FunFam" id="3.10.290.10:FF:000010">
    <property type="entry name" value="Pseudouridine synthase"/>
    <property type="match status" value="1"/>
</dbReference>
<dbReference type="Proteomes" id="UP001169862">
    <property type="component" value="Unassembled WGS sequence"/>
</dbReference>
<feature type="active site" evidence="7">
    <location>
        <position position="147"/>
    </location>
</feature>
<accession>A0AAW7XL75</accession>
<evidence type="ECO:0000256" key="9">
    <source>
        <dbReference type="RuleBase" id="RU362028"/>
    </source>
</evidence>
<dbReference type="EMBL" id="JAUOPG010000006">
    <property type="protein sequence ID" value="MDO6454039.1"/>
    <property type="molecule type" value="Genomic_DNA"/>
</dbReference>
<name>A0AAW7XL75_9GAMM</name>
<dbReference type="InterPro" id="IPR006225">
    <property type="entry name" value="PsdUridine_synth_RluC/D"/>
</dbReference>
<dbReference type="CDD" id="cd02869">
    <property type="entry name" value="PseudoU_synth_RluA_like"/>
    <property type="match status" value="1"/>
</dbReference>
<evidence type="ECO:0000256" key="7">
    <source>
        <dbReference type="PIRSR" id="PIRSR606225-1"/>
    </source>
</evidence>
<sequence length="328" mass="37015">MSDINPSASPSVRFVEVEEDQAGQRIDNFLRTALKGVPKSMIYRILRKGEVRVNKKRIKPDGRIQAGDIVRIPPIRVSERGEAPLVGQGLVDALEGAILYESDALMVMNKPSGLAVHGGSGVNLGLIEAIRQMRPDARFLELVHRLDRDTSGCIMIAKKRSMLRHMHEALRQNRVNKVYHALVQGRWETRDNRVEAPLRKNELKSGERIVKVQEDGKPSITLFKVLRRFGQTATLVEAKPVTGRTHQIRVHSQFMGHPIIGDDKYCSDEVNRQMRDVGVRRLFLHSARLSVDLPDGERLEISAPLEAPLVEATERLANQHNEQEYGQK</sequence>
<organism evidence="11 13">
    <name type="scientific">Neptunomonas phycophila</name>
    <dbReference type="NCBI Taxonomy" id="1572645"/>
    <lineage>
        <taxon>Bacteria</taxon>
        <taxon>Pseudomonadati</taxon>
        <taxon>Pseudomonadota</taxon>
        <taxon>Gammaproteobacteria</taxon>
        <taxon>Oceanospirillales</taxon>
        <taxon>Oceanospirillaceae</taxon>
        <taxon>Neptunomonas</taxon>
    </lineage>
</organism>
<keyword evidence="14" id="KW-1185">Reference proteome</keyword>
<dbReference type="PANTHER" id="PTHR21600">
    <property type="entry name" value="MITOCHONDRIAL RNA PSEUDOURIDINE SYNTHASE"/>
    <property type="match status" value="1"/>
</dbReference>
<keyword evidence="6 9" id="KW-0413">Isomerase</keyword>
<dbReference type="PROSITE" id="PS50889">
    <property type="entry name" value="S4"/>
    <property type="match status" value="1"/>
</dbReference>
<comment type="similarity">
    <text evidence="3 9">Belongs to the pseudouridine synthase RluA family.</text>
</comment>
<evidence type="ECO:0000256" key="8">
    <source>
        <dbReference type="PROSITE-ProRule" id="PRU00182"/>
    </source>
</evidence>
<dbReference type="SMART" id="SM00363">
    <property type="entry name" value="S4"/>
    <property type="match status" value="1"/>
</dbReference>
<evidence type="ECO:0000256" key="6">
    <source>
        <dbReference type="ARBA" id="ARBA00023235"/>
    </source>
</evidence>
<evidence type="ECO:0000256" key="5">
    <source>
        <dbReference type="ARBA" id="ARBA00022884"/>
    </source>
</evidence>
<evidence type="ECO:0000256" key="1">
    <source>
        <dbReference type="ARBA" id="ARBA00000381"/>
    </source>
</evidence>
<dbReference type="Pfam" id="PF01479">
    <property type="entry name" value="S4"/>
    <property type="match status" value="1"/>
</dbReference>
<dbReference type="Pfam" id="PF00849">
    <property type="entry name" value="PseudoU_synth_2"/>
    <property type="match status" value="1"/>
</dbReference>
<evidence type="ECO:0000256" key="2">
    <source>
        <dbReference type="ARBA" id="ARBA00002876"/>
    </source>
</evidence>
<dbReference type="CDD" id="cd00165">
    <property type="entry name" value="S4"/>
    <property type="match status" value="1"/>
</dbReference>
<dbReference type="EMBL" id="JAUYVO010000010">
    <property type="protein sequence ID" value="MDP2523746.1"/>
    <property type="molecule type" value="Genomic_DNA"/>
</dbReference>
<dbReference type="InterPro" id="IPR020103">
    <property type="entry name" value="PsdUridine_synth_cat_dom_sf"/>
</dbReference>
<evidence type="ECO:0000256" key="3">
    <source>
        <dbReference type="ARBA" id="ARBA00010876"/>
    </source>
</evidence>